<dbReference type="VEuPathDB" id="FungiDB:GGTG_04289"/>
<organism evidence="2">
    <name type="scientific">Gaeumannomyces tritici (strain R3-111a-1)</name>
    <name type="common">Wheat and barley take-all root rot fungus</name>
    <name type="synonym">Gaeumannomyces graminis var. tritici</name>
    <dbReference type="NCBI Taxonomy" id="644352"/>
    <lineage>
        <taxon>Eukaryota</taxon>
        <taxon>Fungi</taxon>
        <taxon>Dikarya</taxon>
        <taxon>Ascomycota</taxon>
        <taxon>Pezizomycotina</taxon>
        <taxon>Sordariomycetes</taxon>
        <taxon>Sordariomycetidae</taxon>
        <taxon>Magnaporthales</taxon>
        <taxon>Magnaporthaceae</taxon>
        <taxon>Gaeumannomyces</taxon>
    </lineage>
</organism>
<reference evidence="2" key="2">
    <citation type="submission" date="2010-07" db="EMBL/GenBank/DDBJ databases">
        <authorList>
            <consortium name="The Broad Institute Genome Sequencing Platform"/>
            <consortium name="Broad Institute Genome Sequencing Center for Infectious Disease"/>
            <person name="Ma L.-J."/>
            <person name="Dead R."/>
            <person name="Young S."/>
            <person name="Zeng Q."/>
            <person name="Koehrsen M."/>
            <person name="Alvarado L."/>
            <person name="Berlin A."/>
            <person name="Chapman S.B."/>
            <person name="Chen Z."/>
            <person name="Freedman E."/>
            <person name="Gellesch M."/>
            <person name="Goldberg J."/>
            <person name="Griggs A."/>
            <person name="Gujja S."/>
            <person name="Heilman E.R."/>
            <person name="Heiman D."/>
            <person name="Hepburn T."/>
            <person name="Howarth C."/>
            <person name="Jen D."/>
            <person name="Larson L."/>
            <person name="Mehta T."/>
            <person name="Neiman D."/>
            <person name="Pearson M."/>
            <person name="Roberts A."/>
            <person name="Saif S."/>
            <person name="Shea T."/>
            <person name="Shenoy N."/>
            <person name="Sisk P."/>
            <person name="Stolte C."/>
            <person name="Sykes S."/>
            <person name="Walk T."/>
            <person name="White J."/>
            <person name="Yandava C."/>
            <person name="Haas B."/>
            <person name="Nusbaum C."/>
            <person name="Birren B."/>
        </authorList>
    </citation>
    <scope>NUCLEOTIDE SEQUENCE</scope>
    <source>
        <strain evidence="2">R3-111a-1</strain>
    </source>
</reference>
<feature type="region of interest" description="Disordered" evidence="1">
    <location>
        <begin position="1"/>
        <end position="116"/>
    </location>
</feature>
<protein>
    <recommendedName>
        <fullName evidence="5">Mitochondrial carrier protein pet8</fullName>
    </recommendedName>
</protein>
<reference evidence="4" key="1">
    <citation type="submission" date="2010-07" db="EMBL/GenBank/DDBJ databases">
        <title>The genome sequence of Gaeumannomyces graminis var. tritici strain R3-111a-1.</title>
        <authorList>
            <consortium name="The Broad Institute Genome Sequencing Platform"/>
            <person name="Ma L.-J."/>
            <person name="Dead R."/>
            <person name="Young S."/>
            <person name="Zeng Q."/>
            <person name="Koehrsen M."/>
            <person name="Alvarado L."/>
            <person name="Berlin A."/>
            <person name="Chapman S.B."/>
            <person name="Chen Z."/>
            <person name="Freedman E."/>
            <person name="Gellesch M."/>
            <person name="Goldberg J."/>
            <person name="Griggs A."/>
            <person name="Gujja S."/>
            <person name="Heilman E.R."/>
            <person name="Heiman D."/>
            <person name="Hepburn T."/>
            <person name="Howarth C."/>
            <person name="Jen D."/>
            <person name="Larson L."/>
            <person name="Mehta T."/>
            <person name="Neiman D."/>
            <person name="Pearson M."/>
            <person name="Roberts A."/>
            <person name="Saif S."/>
            <person name="Shea T."/>
            <person name="Shenoy N."/>
            <person name="Sisk P."/>
            <person name="Stolte C."/>
            <person name="Sykes S."/>
            <person name="Walk T."/>
            <person name="White J."/>
            <person name="Yandava C."/>
            <person name="Haas B."/>
            <person name="Nusbaum C."/>
            <person name="Birren B."/>
        </authorList>
    </citation>
    <scope>NUCLEOTIDE SEQUENCE [LARGE SCALE GENOMIC DNA]</scope>
    <source>
        <strain evidence="4">R3-111a-1</strain>
    </source>
</reference>
<evidence type="ECO:0000256" key="1">
    <source>
        <dbReference type="SAM" id="MobiDB-lite"/>
    </source>
</evidence>
<name>J3NSP0_GAET3</name>
<dbReference type="AlphaFoldDB" id="J3NSP0"/>
<accession>J3NSP0</accession>
<evidence type="ECO:0008006" key="5">
    <source>
        <dbReference type="Google" id="ProtNLM"/>
    </source>
</evidence>
<evidence type="ECO:0000313" key="3">
    <source>
        <dbReference type="EnsemblFungi" id="EJT79203"/>
    </source>
</evidence>
<dbReference type="Proteomes" id="UP000006039">
    <property type="component" value="Unassembled WGS sequence"/>
</dbReference>
<sequence>MSSRMLLRSIAAAGRPAATVSRRGLATTSRLAHKETSHNDESHDVHRHKDDLINKHKQGKAHWKAELASDSEEAVKADREGGKDQHTKEHIQSLQERTKHHAEKTSKSGTSDGDGM</sequence>
<proteinExistence type="predicted"/>
<dbReference type="HOGENOM" id="CLU_121514_2_0_1"/>
<evidence type="ECO:0000313" key="4">
    <source>
        <dbReference type="Proteomes" id="UP000006039"/>
    </source>
</evidence>
<feature type="compositionally biased region" description="Polar residues" evidence="1">
    <location>
        <begin position="107"/>
        <end position="116"/>
    </location>
</feature>
<dbReference type="EnsemblFungi" id="EJT79203">
    <property type="protein sequence ID" value="EJT79203"/>
    <property type="gene ID" value="GGTG_04289"/>
</dbReference>
<reference evidence="2" key="3">
    <citation type="submission" date="2010-09" db="EMBL/GenBank/DDBJ databases">
        <title>Annotation of Gaeumannomyces graminis var. tritici R3-111a-1.</title>
        <authorList>
            <consortium name="The Broad Institute Genome Sequencing Platform"/>
            <person name="Ma L.-J."/>
            <person name="Dead R."/>
            <person name="Young S.K."/>
            <person name="Zeng Q."/>
            <person name="Gargeya S."/>
            <person name="Fitzgerald M."/>
            <person name="Haas B."/>
            <person name="Abouelleil A."/>
            <person name="Alvarado L."/>
            <person name="Arachchi H.M."/>
            <person name="Berlin A."/>
            <person name="Brown A."/>
            <person name="Chapman S.B."/>
            <person name="Chen Z."/>
            <person name="Dunbar C."/>
            <person name="Freedman E."/>
            <person name="Gearin G."/>
            <person name="Gellesch M."/>
            <person name="Goldberg J."/>
            <person name="Griggs A."/>
            <person name="Gujja S."/>
            <person name="Heiman D."/>
            <person name="Howarth C."/>
            <person name="Larson L."/>
            <person name="Lui A."/>
            <person name="MacDonald P.J.P."/>
            <person name="Mehta T."/>
            <person name="Montmayeur A."/>
            <person name="Murphy C."/>
            <person name="Neiman D."/>
            <person name="Pearson M."/>
            <person name="Priest M."/>
            <person name="Roberts A."/>
            <person name="Saif S."/>
            <person name="Shea T."/>
            <person name="Shenoy N."/>
            <person name="Sisk P."/>
            <person name="Stolte C."/>
            <person name="Sykes S."/>
            <person name="Yandava C."/>
            <person name="Wortman J."/>
            <person name="Nusbaum C."/>
            <person name="Birren B."/>
        </authorList>
    </citation>
    <scope>NUCLEOTIDE SEQUENCE</scope>
    <source>
        <strain evidence="2">R3-111a-1</strain>
    </source>
</reference>
<feature type="compositionally biased region" description="Basic and acidic residues" evidence="1">
    <location>
        <begin position="32"/>
        <end position="54"/>
    </location>
</feature>
<keyword evidence="4" id="KW-1185">Reference proteome</keyword>
<dbReference type="eggNOG" id="ENOG502SEH2">
    <property type="taxonomic scope" value="Eukaryota"/>
</dbReference>
<dbReference type="RefSeq" id="XP_009220348.1">
    <property type="nucleotide sequence ID" value="XM_009222084.1"/>
</dbReference>
<evidence type="ECO:0000313" key="2">
    <source>
        <dbReference type="EMBL" id="EJT79203.1"/>
    </source>
</evidence>
<reference evidence="3" key="4">
    <citation type="journal article" date="2015" name="G3 (Bethesda)">
        <title>Genome sequences of three phytopathogenic species of the Magnaporthaceae family of fungi.</title>
        <authorList>
            <person name="Okagaki L.H."/>
            <person name="Nunes C.C."/>
            <person name="Sailsbery J."/>
            <person name="Clay B."/>
            <person name="Brown D."/>
            <person name="John T."/>
            <person name="Oh Y."/>
            <person name="Young N."/>
            <person name="Fitzgerald M."/>
            <person name="Haas B.J."/>
            <person name="Zeng Q."/>
            <person name="Young S."/>
            <person name="Adiconis X."/>
            <person name="Fan L."/>
            <person name="Levin J.Z."/>
            <person name="Mitchell T.K."/>
            <person name="Okubara P.A."/>
            <person name="Farman M.L."/>
            <person name="Kohn L.M."/>
            <person name="Birren B."/>
            <person name="Ma L.-J."/>
            <person name="Dean R.A."/>
        </authorList>
    </citation>
    <scope>NUCLEOTIDE SEQUENCE</scope>
    <source>
        <strain evidence="3">R3-111a-1</strain>
    </source>
</reference>
<dbReference type="EMBL" id="GL385396">
    <property type="protein sequence ID" value="EJT79203.1"/>
    <property type="molecule type" value="Genomic_DNA"/>
</dbReference>
<feature type="compositionally biased region" description="Basic and acidic residues" evidence="1">
    <location>
        <begin position="63"/>
        <end position="91"/>
    </location>
</feature>
<reference evidence="3" key="5">
    <citation type="submission" date="2018-04" db="UniProtKB">
        <authorList>
            <consortium name="EnsemblFungi"/>
        </authorList>
    </citation>
    <scope>IDENTIFICATION</scope>
    <source>
        <strain evidence="3">R3-111a-1</strain>
    </source>
</reference>
<gene>
    <name evidence="3" type="primary">20344747</name>
    <name evidence="2" type="ORF">GGTG_04289</name>
</gene>
<dbReference type="OrthoDB" id="529205at2759"/>
<dbReference type="GeneID" id="20344747"/>